<sequence length="271" mass="29785">MKKILNVVLDALWYLVVFILVQFVVTLAGGLVMIGIKGLPISSISHIVTTSTMLVVVTTILSSLITIVLFVWRGWASKSRKYIQSRPWTTLVWVAIATIGLILPAAGLEELMKLELPKQLGDLFSGIMKQPLGYVAIGILAPLAEEIVFRGAILRRLLSILGDKKHWIAILISALLFGAVHANLAQFVHAALLGLLLGWMYYRTDSIVPGVVLHWVNNSVAYIAANLMPGTQDATLSQLAGGQTMRIVLYLVFSLCIFLPALYQLNIRLKK</sequence>
<dbReference type="Pfam" id="PF02517">
    <property type="entry name" value="Rce1-like"/>
    <property type="match status" value="1"/>
</dbReference>
<dbReference type="EMBL" id="AP024484">
    <property type="protein sequence ID" value="BCS85337.1"/>
    <property type="molecule type" value="Genomic_DNA"/>
</dbReference>
<dbReference type="Proteomes" id="UP001319045">
    <property type="component" value="Chromosome"/>
</dbReference>
<feature type="transmembrane region" description="Helical" evidence="1">
    <location>
        <begin position="169"/>
        <end position="202"/>
    </location>
</feature>
<protein>
    <submittedName>
        <fullName evidence="3">Protease</fullName>
    </submittedName>
</protein>
<dbReference type="RefSeq" id="WP_207155487.1">
    <property type="nucleotide sequence ID" value="NZ_AP024484.1"/>
</dbReference>
<keyword evidence="4" id="KW-1185">Reference proteome</keyword>
<feature type="transmembrane region" description="Helical" evidence="1">
    <location>
        <begin position="132"/>
        <end position="149"/>
    </location>
</feature>
<keyword evidence="1" id="KW-0472">Membrane</keyword>
<dbReference type="InterPro" id="IPR052710">
    <property type="entry name" value="CAAX_protease"/>
</dbReference>
<dbReference type="PANTHER" id="PTHR36435">
    <property type="entry name" value="SLR1288 PROTEIN"/>
    <property type="match status" value="1"/>
</dbReference>
<dbReference type="PANTHER" id="PTHR36435:SF1">
    <property type="entry name" value="CAAX AMINO TERMINAL PROTEASE FAMILY PROTEIN"/>
    <property type="match status" value="1"/>
</dbReference>
<evidence type="ECO:0000313" key="3">
    <source>
        <dbReference type="EMBL" id="BCS85337.1"/>
    </source>
</evidence>
<evidence type="ECO:0000256" key="1">
    <source>
        <dbReference type="SAM" id="Phobius"/>
    </source>
</evidence>
<feature type="domain" description="CAAX prenyl protease 2/Lysostaphin resistance protein A-like" evidence="2">
    <location>
        <begin position="132"/>
        <end position="219"/>
    </location>
</feature>
<keyword evidence="3" id="KW-0645">Protease</keyword>
<gene>
    <name evidence="3" type="ORF">prwr041_12300</name>
</gene>
<feature type="transmembrane region" description="Helical" evidence="1">
    <location>
        <begin position="12"/>
        <end position="34"/>
    </location>
</feature>
<dbReference type="GO" id="GO:0006508">
    <property type="term" value="P:proteolysis"/>
    <property type="evidence" value="ECO:0007669"/>
    <property type="project" value="UniProtKB-KW"/>
</dbReference>
<feature type="transmembrane region" description="Helical" evidence="1">
    <location>
        <begin position="54"/>
        <end position="76"/>
    </location>
</feature>
<name>A0ABM7NY56_9BACT</name>
<keyword evidence="1" id="KW-0812">Transmembrane</keyword>
<keyword evidence="1" id="KW-1133">Transmembrane helix</keyword>
<dbReference type="GO" id="GO:0008233">
    <property type="term" value="F:peptidase activity"/>
    <property type="evidence" value="ECO:0007669"/>
    <property type="project" value="UniProtKB-KW"/>
</dbReference>
<reference evidence="3 4" key="1">
    <citation type="journal article" date="2022" name="Int. J. Syst. Evol. Microbiol.">
        <title>Prevotella herbatica sp. nov., a plant polysaccharide-decomposing anaerobic bacterium isolated from a methanogenic reactor.</title>
        <authorList>
            <person name="Uek A."/>
            <person name="Tonouchi A."/>
            <person name="Kaku N."/>
            <person name="Ueki K."/>
        </authorList>
    </citation>
    <scope>NUCLEOTIDE SEQUENCE [LARGE SCALE GENOMIC DNA]</scope>
    <source>
        <strain evidence="3 4">WR041</strain>
    </source>
</reference>
<organism evidence="3 4">
    <name type="scientific">Prevotella herbatica</name>
    <dbReference type="NCBI Taxonomy" id="2801997"/>
    <lineage>
        <taxon>Bacteria</taxon>
        <taxon>Pseudomonadati</taxon>
        <taxon>Bacteroidota</taxon>
        <taxon>Bacteroidia</taxon>
        <taxon>Bacteroidales</taxon>
        <taxon>Prevotellaceae</taxon>
        <taxon>Prevotella</taxon>
    </lineage>
</organism>
<evidence type="ECO:0000313" key="4">
    <source>
        <dbReference type="Proteomes" id="UP001319045"/>
    </source>
</evidence>
<feature type="transmembrane region" description="Helical" evidence="1">
    <location>
        <begin position="88"/>
        <end position="108"/>
    </location>
</feature>
<keyword evidence="3" id="KW-0378">Hydrolase</keyword>
<proteinExistence type="predicted"/>
<feature type="transmembrane region" description="Helical" evidence="1">
    <location>
        <begin position="247"/>
        <end position="265"/>
    </location>
</feature>
<dbReference type="InterPro" id="IPR003675">
    <property type="entry name" value="Rce1/LyrA-like_dom"/>
</dbReference>
<accession>A0ABM7NY56</accession>
<evidence type="ECO:0000259" key="2">
    <source>
        <dbReference type="Pfam" id="PF02517"/>
    </source>
</evidence>